<evidence type="ECO:0000313" key="2">
    <source>
        <dbReference type="Proteomes" id="UP001209878"/>
    </source>
</evidence>
<dbReference type="Proteomes" id="UP001209878">
    <property type="component" value="Unassembled WGS sequence"/>
</dbReference>
<accession>A0AAD9KIG8</accession>
<keyword evidence="2" id="KW-1185">Reference proteome</keyword>
<proteinExistence type="predicted"/>
<dbReference type="AlphaFoldDB" id="A0AAD9KIG8"/>
<comment type="caution">
    <text evidence="1">The sequence shown here is derived from an EMBL/GenBank/DDBJ whole genome shotgun (WGS) entry which is preliminary data.</text>
</comment>
<gene>
    <name evidence="1" type="ORF">NP493_1006g00010</name>
</gene>
<reference evidence="1" key="1">
    <citation type="journal article" date="2023" name="Mol. Biol. Evol.">
        <title>Third-Generation Sequencing Reveals the Adaptive Role of the Epigenome in Three Deep-Sea Polychaetes.</title>
        <authorList>
            <person name="Perez M."/>
            <person name="Aroh O."/>
            <person name="Sun Y."/>
            <person name="Lan Y."/>
            <person name="Juniper S.K."/>
            <person name="Young C.R."/>
            <person name="Angers B."/>
            <person name="Qian P.Y."/>
        </authorList>
    </citation>
    <scope>NUCLEOTIDE SEQUENCE</scope>
    <source>
        <strain evidence="1">R07B-5</strain>
    </source>
</reference>
<organism evidence="1 2">
    <name type="scientific">Ridgeia piscesae</name>
    <name type="common">Tubeworm</name>
    <dbReference type="NCBI Taxonomy" id="27915"/>
    <lineage>
        <taxon>Eukaryota</taxon>
        <taxon>Metazoa</taxon>
        <taxon>Spiralia</taxon>
        <taxon>Lophotrochozoa</taxon>
        <taxon>Annelida</taxon>
        <taxon>Polychaeta</taxon>
        <taxon>Sedentaria</taxon>
        <taxon>Canalipalpata</taxon>
        <taxon>Sabellida</taxon>
        <taxon>Siboglinidae</taxon>
        <taxon>Ridgeia</taxon>
    </lineage>
</organism>
<name>A0AAD9KIG8_RIDPI</name>
<protein>
    <submittedName>
        <fullName evidence="1">Uncharacterized protein</fullName>
    </submittedName>
</protein>
<evidence type="ECO:0000313" key="1">
    <source>
        <dbReference type="EMBL" id="KAK2171991.1"/>
    </source>
</evidence>
<sequence length="126" mass="14867">MYIKHKLHVKHDEYKDNDKDKYKKARYAVEKAVKTGKAKYRDKLEVNLTTNNSKNIWQGLKAITNYMPSPKNTTATDTNLPDRFLQSCNREYSDMFYHSMVWDDYTEGNAQIKQSCENCFQNHSLS</sequence>
<dbReference type="EMBL" id="JAODUO010001004">
    <property type="protein sequence ID" value="KAK2171991.1"/>
    <property type="molecule type" value="Genomic_DNA"/>
</dbReference>